<evidence type="ECO:0000313" key="3">
    <source>
        <dbReference type="Proteomes" id="UP000501812"/>
    </source>
</evidence>
<keyword evidence="3" id="KW-1185">Reference proteome</keyword>
<name>A0A858RFW8_9BACT</name>
<dbReference type="KEGG" id="luo:HHL09_05895"/>
<accession>A0A858RFW8</accession>
<dbReference type="EMBL" id="CP051774">
    <property type="protein sequence ID" value="QJE95329.1"/>
    <property type="molecule type" value="Genomic_DNA"/>
</dbReference>
<keyword evidence="1" id="KW-1133">Transmembrane helix</keyword>
<dbReference type="Proteomes" id="UP000501812">
    <property type="component" value="Chromosome"/>
</dbReference>
<organism evidence="2 3">
    <name type="scientific">Luteolibacter luteus</name>
    <dbReference type="NCBI Taxonomy" id="2728835"/>
    <lineage>
        <taxon>Bacteria</taxon>
        <taxon>Pseudomonadati</taxon>
        <taxon>Verrucomicrobiota</taxon>
        <taxon>Verrucomicrobiia</taxon>
        <taxon>Verrucomicrobiales</taxon>
        <taxon>Verrucomicrobiaceae</taxon>
        <taxon>Luteolibacter</taxon>
    </lineage>
</organism>
<sequence>MSPWIQQLLFTVVPALTVDVLLREAIEGIFFRSITAAVLAGAVCTAMSLLMGHADPYLSRGVPVSFATGFIVAILAGWAGKLRESP</sequence>
<feature type="transmembrane region" description="Helical" evidence="1">
    <location>
        <begin position="62"/>
        <end position="80"/>
    </location>
</feature>
<proteinExistence type="predicted"/>
<feature type="transmembrane region" description="Helical" evidence="1">
    <location>
        <begin position="29"/>
        <end position="50"/>
    </location>
</feature>
<keyword evidence="1" id="KW-0472">Membrane</keyword>
<dbReference type="AlphaFoldDB" id="A0A858RFW8"/>
<evidence type="ECO:0000313" key="2">
    <source>
        <dbReference type="EMBL" id="QJE95329.1"/>
    </source>
</evidence>
<feature type="transmembrane region" description="Helical" evidence="1">
    <location>
        <begin position="6"/>
        <end position="22"/>
    </location>
</feature>
<keyword evidence="1" id="KW-0812">Transmembrane</keyword>
<dbReference type="RefSeq" id="WP_169453643.1">
    <property type="nucleotide sequence ID" value="NZ_CP051774.1"/>
</dbReference>
<evidence type="ECO:0000256" key="1">
    <source>
        <dbReference type="SAM" id="Phobius"/>
    </source>
</evidence>
<protein>
    <submittedName>
        <fullName evidence="2">Uncharacterized protein</fullName>
    </submittedName>
</protein>
<reference evidence="2 3" key="1">
    <citation type="submission" date="2020-04" db="EMBL/GenBank/DDBJ databases">
        <title>Luteolibacter sp. G-1-1-1 isolated from soil.</title>
        <authorList>
            <person name="Dahal R.H."/>
        </authorList>
    </citation>
    <scope>NUCLEOTIDE SEQUENCE [LARGE SCALE GENOMIC DNA]</scope>
    <source>
        <strain evidence="2 3">G-1-1-1</strain>
    </source>
</reference>
<gene>
    <name evidence="2" type="ORF">HHL09_05895</name>
</gene>